<evidence type="ECO:0000313" key="3">
    <source>
        <dbReference type="Proteomes" id="UP000800235"/>
    </source>
</evidence>
<sequence length="113" mass="12947">MAELAKRVNQNTRDPGITFDMGREVFGRVMLGTRHGKAISYFLLQHKEQFGLKRIKSIRIWRDNPILEDNKNDEEEDSEEEVNPNPYWNAAFEIVDVEENEGQGITASAPRGA</sequence>
<gene>
    <name evidence="2" type="ORF">EJ08DRAFT_683321</name>
</gene>
<feature type="compositionally biased region" description="Acidic residues" evidence="1">
    <location>
        <begin position="71"/>
        <end position="82"/>
    </location>
</feature>
<comment type="caution">
    <text evidence="2">The sequence shown here is derived from an EMBL/GenBank/DDBJ whole genome shotgun (WGS) entry which is preliminary data.</text>
</comment>
<feature type="region of interest" description="Disordered" evidence="1">
    <location>
        <begin position="66"/>
        <end position="85"/>
    </location>
</feature>
<dbReference type="Proteomes" id="UP000800235">
    <property type="component" value="Unassembled WGS sequence"/>
</dbReference>
<dbReference type="OrthoDB" id="5337308at2759"/>
<accession>A0A9P4NGC8</accession>
<keyword evidence="3" id="KW-1185">Reference proteome</keyword>
<organism evidence="2 3">
    <name type="scientific">Tothia fuscella</name>
    <dbReference type="NCBI Taxonomy" id="1048955"/>
    <lineage>
        <taxon>Eukaryota</taxon>
        <taxon>Fungi</taxon>
        <taxon>Dikarya</taxon>
        <taxon>Ascomycota</taxon>
        <taxon>Pezizomycotina</taxon>
        <taxon>Dothideomycetes</taxon>
        <taxon>Pleosporomycetidae</taxon>
        <taxon>Venturiales</taxon>
        <taxon>Cylindrosympodiaceae</taxon>
        <taxon>Tothia</taxon>
    </lineage>
</organism>
<reference evidence="2" key="1">
    <citation type="journal article" date="2020" name="Stud. Mycol.">
        <title>101 Dothideomycetes genomes: a test case for predicting lifestyles and emergence of pathogens.</title>
        <authorList>
            <person name="Haridas S."/>
            <person name="Albert R."/>
            <person name="Binder M."/>
            <person name="Bloem J."/>
            <person name="Labutti K."/>
            <person name="Salamov A."/>
            <person name="Andreopoulos B."/>
            <person name="Baker S."/>
            <person name="Barry K."/>
            <person name="Bills G."/>
            <person name="Bluhm B."/>
            <person name="Cannon C."/>
            <person name="Castanera R."/>
            <person name="Culley D."/>
            <person name="Daum C."/>
            <person name="Ezra D."/>
            <person name="Gonzalez J."/>
            <person name="Henrissat B."/>
            <person name="Kuo A."/>
            <person name="Liang C."/>
            <person name="Lipzen A."/>
            <person name="Lutzoni F."/>
            <person name="Magnuson J."/>
            <person name="Mondo S."/>
            <person name="Nolan M."/>
            <person name="Ohm R."/>
            <person name="Pangilinan J."/>
            <person name="Park H.-J."/>
            <person name="Ramirez L."/>
            <person name="Alfaro M."/>
            <person name="Sun H."/>
            <person name="Tritt A."/>
            <person name="Yoshinaga Y."/>
            <person name="Zwiers L.-H."/>
            <person name="Turgeon B."/>
            <person name="Goodwin S."/>
            <person name="Spatafora J."/>
            <person name="Crous P."/>
            <person name="Grigoriev I."/>
        </authorList>
    </citation>
    <scope>NUCLEOTIDE SEQUENCE</scope>
    <source>
        <strain evidence="2">CBS 130266</strain>
    </source>
</reference>
<dbReference type="AlphaFoldDB" id="A0A9P4NGC8"/>
<protein>
    <submittedName>
        <fullName evidence="2">Uncharacterized protein</fullName>
    </submittedName>
</protein>
<evidence type="ECO:0000313" key="2">
    <source>
        <dbReference type="EMBL" id="KAF2420519.1"/>
    </source>
</evidence>
<name>A0A9P4NGC8_9PEZI</name>
<proteinExistence type="predicted"/>
<evidence type="ECO:0000256" key="1">
    <source>
        <dbReference type="SAM" id="MobiDB-lite"/>
    </source>
</evidence>
<dbReference type="EMBL" id="MU007109">
    <property type="protein sequence ID" value="KAF2420519.1"/>
    <property type="molecule type" value="Genomic_DNA"/>
</dbReference>